<evidence type="ECO:0000259" key="3">
    <source>
        <dbReference type="Pfam" id="PF13960"/>
    </source>
</evidence>
<gene>
    <name evidence="5" type="ORF">ISN44_As13g002640</name>
</gene>
<evidence type="ECO:0000259" key="2">
    <source>
        <dbReference type="Pfam" id="PF13952"/>
    </source>
</evidence>
<dbReference type="Pfam" id="PF02992">
    <property type="entry name" value="Transposase_21"/>
    <property type="match status" value="1"/>
</dbReference>
<sequence length="946" mass="109866">MTGNYNYGDNGGYREWMYKRFDEVTGNLSAEYVAGVEEFMTFANSQPIVQSNRGKFHCPCSVCKNEKHMVSGRRVSSHLFSQGFMPDYYVWHRHGEELNMDIGTSHTDRTYQSENHEEVGYVVEDPYVDMVNDAFRYNVGFDDNYDQDGSYQNVEEPLSLAARLMHNKAEYNMSEKLVDSVCQMFTDFLPEGNQATGSHYQTEKLIRNLGLPYHTIDVCMNNCMLFWKETEKEDQCRFCGAQRWKPKDDRRRTKVPYSRMWYLPIGDRLKRMYQSHKTEAAMRWHSEHQSKEGEMNHPSDAAEWRYFQEQNPEFVEEPRNVYLGLCTDGFNPFGMSRNHSLWPVILTPYNLPPGMCMNTEYLFLTILNSGPNHPRGSLDVFLQPLIEELKELWSTGVDAFDVSLNQNFNLKAVLMWTISDFPAYSMLSGWTTHGKLSCPICMESTKSFYLPNGRKTCWFDCHRRFLPHGHSLRKNKKDFLKGRDASKEYPPESLTGEQVYYERLDGVNPPKTKDVGGNDMENGKFLGMKSHDCHVFMERLLPFIFAELLDWNVHLALSGIGAFFRDLCSRTLQKSRVQILKQNIILILCNLEKIFPPSFFDVMEHLPIHLPYEAELGGPVQYRWMYPFERFFKKLKGKAKNKRYAAGSIVESYINDEIAYFSEHYFAEHIQTKSRLTRFDEGEVPVYHVPGVPNIFTQVGRPSGEMREVTYWNDTSPFPTWVQEIVHGPLNKVKSWPMYFIRGYLFHTQNHGAGRKTCNYGVSVKGENYADASDSADFHGNLIDIIELQYEGMVNLRITFFKCNWYDPVIGRGTRRSQSGVVDVLSTRKYNKYEPFVLASQADQVCYIPYPYTKKPKSIWLNVLKVNPRGNISGEYETNDDPTLLQTENDDGVLLTTIEDIVLDNRVEDFDPIILDYDVGDAEPEDEFQCNLSSSDDDETWSEERY</sequence>
<dbReference type="InterPro" id="IPR004242">
    <property type="entry name" value="Transposase_21"/>
</dbReference>
<name>A0A8T1XNA0_ARASU</name>
<dbReference type="PANTHER" id="PTHR48258:SF3">
    <property type="entry name" value="FK506-BINDING PROTEIN 4-LIKE ISOFORM X1"/>
    <property type="match status" value="1"/>
</dbReference>
<dbReference type="InterPro" id="IPR025452">
    <property type="entry name" value="DUF4218"/>
</dbReference>
<proteinExistence type="predicted"/>
<dbReference type="Pfam" id="PF13963">
    <property type="entry name" value="Transpos_assoc"/>
    <property type="match status" value="1"/>
</dbReference>
<dbReference type="Proteomes" id="UP000694251">
    <property type="component" value="Chromosome 13"/>
</dbReference>
<protein>
    <submittedName>
        <fullName evidence="5">Transposase-associated domain</fullName>
    </submittedName>
</protein>
<feature type="domain" description="Transposase-associated" evidence="4">
    <location>
        <begin position="14"/>
        <end position="96"/>
    </location>
</feature>
<dbReference type="Pfam" id="PF13960">
    <property type="entry name" value="DUF4218"/>
    <property type="match status" value="1"/>
</dbReference>
<accession>A0A8T1XNA0</accession>
<feature type="region of interest" description="Disordered" evidence="1">
    <location>
        <begin position="925"/>
        <end position="946"/>
    </location>
</feature>
<organism evidence="5 6">
    <name type="scientific">Arabidopsis suecica</name>
    <name type="common">Swedish thale-cress</name>
    <name type="synonym">Cardaminopsis suecica</name>
    <dbReference type="NCBI Taxonomy" id="45249"/>
    <lineage>
        <taxon>Eukaryota</taxon>
        <taxon>Viridiplantae</taxon>
        <taxon>Streptophyta</taxon>
        <taxon>Embryophyta</taxon>
        <taxon>Tracheophyta</taxon>
        <taxon>Spermatophyta</taxon>
        <taxon>Magnoliopsida</taxon>
        <taxon>eudicotyledons</taxon>
        <taxon>Gunneridae</taxon>
        <taxon>Pentapetalae</taxon>
        <taxon>rosids</taxon>
        <taxon>malvids</taxon>
        <taxon>Brassicales</taxon>
        <taxon>Brassicaceae</taxon>
        <taxon>Camelineae</taxon>
        <taxon>Arabidopsis</taxon>
    </lineage>
</organism>
<dbReference type="EMBL" id="JAEFBJ010000013">
    <property type="protein sequence ID" value="KAG7536306.1"/>
    <property type="molecule type" value="Genomic_DNA"/>
</dbReference>
<comment type="caution">
    <text evidence="5">The sequence shown here is derived from an EMBL/GenBank/DDBJ whole genome shotgun (WGS) entry which is preliminary data.</text>
</comment>
<evidence type="ECO:0000259" key="4">
    <source>
        <dbReference type="Pfam" id="PF13963"/>
    </source>
</evidence>
<keyword evidence="6" id="KW-1185">Reference proteome</keyword>
<evidence type="ECO:0000313" key="5">
    <source>
        <dbReference type="EMBL" id="KAG7536306.1"/>
    </source>
</evidence>
<evidence type="ECO:0000313" key="6">
    <source>
        <dbReference type="Proteomes" id="UP000694251"/>
    </source>
</evidence>
<dbReference type="OrthoDB" id="1039667at2759"/>
<evidence type="ECO:0000256" key="1">
    <source>
        <dbReference type="SAM" id="MobiDB-lite"/>
    </source>
</evidence>
<dbReference type="Pfam" id="PF13952">
    <property type="entry name" value="DUF4216"/>
    <property type="match status" value="1"/>
</dbReference>
<feature type="domain" description="DUF4216" evidence="2">
    <location>
        <begin position="786"/>
        <end position="854"/>
    </location>
</feature>
<feature type="compositionally biased region" description="Acidic residues" evidence="1">
    <location>
        <begin position="935"/>
        <end position="946"/>
    </location>
</feature>
<dbReference type="InterPro" id="IPR029480">
    <property type="entry name" value="Transpos_assoc"/>
</dbReference>
<dbReference type="InterPro" id="IPR025312">
    <property type="entry name" value="DUF4216"/>
</dbReference>
<reference evidence="5 6" key="1">
    <citation type="submission" date="2020-12" db="EMBL/GenBank/DDBJ databases">
        <title>Concerted genomic and epigenomic changes stabilize Arabidopsis allopolyploids.</title>
        <authorList>
            <person name="Chen Z."/>
        </authorList>
    </citation>
    <scope>NUCLEOTIDE SEQUENCE [LARGE SCALE GENOMIC DNA]</scope>
    <source>
        <strain evidence="5">As9502</strain>
        <tissue evidence="5">Leaf</tissue>
    </source>
</reference>
<feature type="domain" description="DUF4218" evidence="3">
    <location>
        <begin position="567"/>
        <end position="674"/>
    </location>
</feature>
<dbReference type="AlphaFoldDB" id="A0A8T1XNA0"/>
<dbReference type="PANTHER" id="PTHR48258">
    <property type="entry name" value="DUF4218 DOMAIN-CONTAINING PROTEIN-RELATED"/>
    <property type="match status" value="1"/>
</dbReference>